<evidence type="ECO:0000313" key="3">
    <source>
        <dbReference type="Proteomes" id="UP000198881"/>
    </source>
</evidence>
<reference evidence="2 3" key="1">
    <citation type="submission" date="2016-10" db="EMBL/GenBank/DDBJ databases">
        <authorList>
            <person name="de Groot N.N."/>
        </authorList>
    </citation>
    <scope>NUCLEOTIDE SEQUENCE [LARGE SCALE GENOMIC DNA]</scope>
    <source>
        <strain evidence="2 3">CGMCC 1.7054</strain>
    </source>
</reference>
<feature type="transmembrane region" description="Helical" evidence="1">
    <location>
        <begin position="58"/>
        <end position="79"/>
    </location>
</feature>
<evidence type="ECO:0000256" key="1">
    <source>
        <dbReference type="SAM" id="Phobius"/>
    </source>
</evidence>
<protein>
    <recommendedName>
        <fullName evidence="4">Transmembrane protein</fullName>
    </recommendedName>
</protein>
<proteinExistence type="predicted"/>
<keyword evidence="3" id="KW-1185">Reference proteome</keyword>
<keyword evidence="1" id="KW-1133">Transmembrane helix</keyword>
<sequence length="91" mass="9434">MLLAMLLLSLVSAVLTWGMVTAGVSRPGASRVGILALSSLSIMLIVTAGALSSREDDWTGLLFLLLTPLHGALALWIALHARRAGPMAPSA</sequence>
<feature type="transmembrane region" description="Helical" evidence="1">
    <location>
        <begin position="32"/>
        <end position="51"/>
    </location>
</feature>
<organism evidence="2 3">
    <name type="scientific">Micrococcus terreus</name>
    <dbReference type="NCBI Taxonomy" id="574650"/>
    <lineage>
        <taxon>Bacteria</taxon>
        <taxon>Bacillati</taxon>
        <taxon>Actinomycetota</taxon>
        <taxon>Actinomycetes</taxon>
        <taxon>Micrococcales</taxon>
        <taxon>Micrococcaceae</taxon>
        <taxon>Micrococcus</taxon>
    </lineage>
</organism>
<evidence type="ECO:0008006" key="4">
    <source>
        <dbReference type="Google" id="ProtNLM"/>
    </source>
</evidence>
<dbReference type="RefSeq" id="WP_143109396.1">
    <property type="nucleotide sequence ID" value="NZ_FPCG01000002.1"/>
</dbReference>
<dbReference type="EMBL" id="FPCG01000002">
    <property type="protein sequence ID" value="SFV20794.1"/>
    <property type="molecule type" value="Genomic_DNA"/>
</dbReference>
<dbReference type="AlphaFoldDB" id="A0A1I7MFT2"/>
<evidence type="ECO:0000313" key="2">
    <source>
        <dbReference type="EMBL" id="SFV20794.1"/>
    </source>
</evidence>
<dbReference type="Proteomes" id="UP000198881">
    <property type="component" value="Unassembled WGS sequence"/>
</dbReference>
<gene>
    <name evidence="2" type="ORF">SAMN04487966_10221</name>
</gene>
<accession>A0A1I7MFT2</accession>
<keyword evidence="1" id="KW-0472">Membrane</keyword>
<name>A0A1I7MFT2_9MICC</name>
<keyword evidence="1" id="KW-0812">Transmembrane</keyword>